<sequence length="433" mass="47955">MAVGQTSIYQVDLREQKLVLDKPTFHIAEVLDLRTQHQTIGWVQRGMNNIRVPANLAGGVKDGLSGWLQVQLPPRPGSRAVLLRVHDLRIGEVTKVTSEKASALVDVDFVYQQPDGSYRVLQRYIEEEESRGVETTGRHDDNIVACLQRACTQLNALDWAARLALSPALTQEQVYYRGGRKPAPATYAILTAPTPAMGIYGTFLEFRNNKLEPVADLTVEATNIPGEVKAFQGRGDARKALDEVWGFSDGQQVYIRRKRHFYALKRSGDDFTFTEQALDDPGAVSTAGALGGLAGAAIAAVAVRGDLQEYTLDMTTGRVADFDYMEQLAKRDTATVVVYRRPGGPAKPLAVLLDGQELKQLPANDFVLIPWTSKTREISLCLDGADAPCYAFIPTFGATTYVELKARTDKEEPTLQYVPLKEGDYYVKKMRRR</sequence>
<dbReference type="KEGG" id="hcu:MUN79_12270"/>
<reference evidence="1" key="1">
    <citation type="submission" date="2022-04" db="EMBL/GenBank/DDBJ databases">
        <title>Hymenobacter sp. isolated from the air.</title>
        <authorList>
            <person name="Won M."/>
            <person name="Lee C.-M."/>
            <person name="Woen H.-Y."/>
            <person name="Kwon S.-W."/>
        </authorList>
    </citation>
    <scope>NUCLEOTIDE SEQUENCE</scope>
    <source>
        <strain evidence="1">5116S-3</strain>
    </source>
</reference>
<dbReference type="Proteomes" id="UP000831796">
    <property type="component" value="Chromosome"/>
</dbReference>
<dbReference type="AlphaFoldDB" id="A0A8T9QDT8"/>
<accession>A0A8T9QDT8</accession>
<gene>
    <name evidence="1" type="ORF">MUN79_12270</name>
</gene>
<evidence type="ECO:0000313" key="1">
    <source>
        <dbReference type="EMBL" id="UOQ74571.1"/>
    </source>
</evidence>
<name>A0A8T9QDT8_9BACT</name>
<evidence type="ECO:0000313" key="2">
    <source>
        <dbReference type="Proteomes" id="UP000831796"/>
    </source>
</evidence>
<proteinExistence type="predicted"/>
<keyword evidence="2" id="KW-1185">Reference proteome</keyword>
<organism evidence="1 2">
    <name type="scientific">Hymenobacter cellulosilyticus</name>
    <dbReference type="NCBI Taxonomy" id="2932248"/>
    <lineage>
        <taxon>Bacteria</taxon>
        <taxon>Pseudomonadati</taxon>
        <taxon>Bacteroidota</taxon>
        <taxon>Cytophagia</taxon>
        <taxon>Cytophagales</taxon>
        <taxon>Hymenobacteraceae</taxon>
        <taxon>Hymenobacter</taxon>
    </lineage>
</organism>
<dbReference type="RefSeq" id="WP_244677910.1">
    <property type="nucleotide sequence ID" value="NZ_CP095046.1"/>
</dbReference>
<dbReference type="EMBL" id="CP095046">
    <property type="protein sequence ID" value="UOQ74571.1"/>
    <property type="molecule type" value="Genomic_DNA"/>
</dbReference>
<protein>
    <submittedName>
        <fullName evidence="1">Uncharacterized protein</fullName>
    </submittedName>
</protein>